<dbReference type="InterPro" id="IPR016024">
    <property type="entry name" value="ARM-type_fold"/>
</dbReference>
<dbReference type="GO" id="GO:0006364">
    <property type="term" value="P:rRNA processing"/>
    <property type="evidence" value="ECO:0007669"/>
    <property type="project" value="TreeGrafter"/>
</dbReference>
<evidence type="ECO:0000256" key="4">
    <source>
        <dbReference type="SAM" id="MobiDB-lite"/>
    </source>
</evidence>
<gene>
    <name evidence="6" type="ORF">GHT06_011901</name>
</gene>
<name>A0AAD5LFD2_9CRUS</name>
<dbReference type="InterPro" id="IPR011989">
    <property type="entry name" value="ARM-like"/>
</dbReference>
<protein>
    <recommendedName>
        <fullName evidence="5">Pre-rRNA-processing protein RIX1 N-terminal domain-containing protein</fullName>
    </recommendedName>
</protein>
<comment type="subcellular location">
    <subcellularLocation>
        <location evidence="1">Nucleus</location>
    </subcellularLocation>
</comment>
<dbReference type="GO" id="GO:0005634">
    <property type="term" value="C:nucleus"/>
    <property type="evidence" value="ECO:0007669"/>
    <property type="project" value="UniProtKB-SubCell"/>
</dbReference>
<dbReference type="SUPFAM" id="SSF48371">
    <property type="entry name" value="ARM repeat"/>
    <property type="match status" value="1"/>
</dbReference>
<sequence length="800" mass="88336">MDGLLNLLPLYTESVEGEHNLWQFLETCKSHQSFGELAANETDLNHTVGVINGKLNNTSTRAEGALLLEVVITQCGTDTFTSNCVLWTQQVMRLLHGPTKMTVSPTVFKVLGKLLAFSSQFPELSRQLSTTVISQLVTLLCEPEFSQKASITVHVLECLKSCMKYYGNPCGPVKGAIERHLLSLIDWDEMATDPNLRTVWASCMAYLPSVGSSGSQGAQHRSNWIEFCLQLIDSIHFTINGMFRNIEELKIQEVSSNPLNLPELQHKSPMVLLHDQQRRFVNLCSALVVLLNEPFPTTKNIPIDRLLAMISRLLALNSKSLSKTARANFEQLTLASIIPDLQSSMLDVLRSLVAVCRTQLLTRATTVMNLFVQVLQWTFTPVDRRRVGIERPYGKLRIQVYRTLCLWVAASRSSCGWGKCVDVLFSQLLSDIIVHRDTVQLLTVNPPSNGKMTRKGKKKMDTTGVILQKEDLTANADVCQMALQCLSTILLCCGPRIKPAIHKETQEIVLSILVDIMNGAELNSLVPYNDPRCRAGMYRVLEKLVVCPSPQWPAPLNYASAIFSNGMNDPNIEVSSVCIEALASIQSILRPRGPTINFALEEKQLRSIQQEVPLLNGSVKLVEPSSTSSAMAAAISVGQPTIPTDAALINQVTTPAKTIHENSLDFTVEIRQPESSPLPSNRLSISNGSHDDDFSTPPMGVTTISSESPVRSTRMMTRIEALKVIAAVALPTQSIIENSPIPSEMQQVKNETSPARKRPHEDSKPTVFSPQETMGEMENGEDELDDNVDAMLASFHDVPA</sequence>
<accession>A0AAD5LFD2</accession>
<dbReference type="PANTHER" id="PTHR34105">
    <property type="entry name" value="PROLINE-, GLUTAMIC ACID- AND LEUCINE-RICH PROTEIN 1"/>
    <property type="match status" value="1"/>
</dbReference>
<comment type="caution">
    <text evidence="6">The sequence shown here is derived from an EMBL/GenBank/DDBJ whole genome shotgun (WGS) entry which is preliminary data.</text>
</comment>
<evidence type="ECO:0000313" key="6">
    <source>
        <dbReference type="EMBL" id="KAI9560945.1"/>
    </source>
</evidence>
<feature type="compositionally biased region" description="Polar residues" evidence="4">
    <location>
        <begin position="738"/>
        <end position="753"/>
    </location>
</feature>
<proteinExistence type="inferred from homology"/>
<dbReference type="Pfam" id="PF08167">
    <property type="entry name" value="RIX1"/>
    <property type="match status" value="1"/>
</dbReference>
<evidence type="ECO:0000256" key="1">
    <source>
        <dbReference type="ARBA" id="ARBA00004123"/>
    </source>
</evidence>
<feature type="domain" description="Pre-rRNA-processing protein RIX1 N-terminal" evidence="5">
    <location>
        <begin position="47"/>
        <end position="188"/>
    </location>
</feature>
<reference evidence="6 7" key="1">
    <citation type="submission" date="2022-05" db="EMBL/GenBank/DDBJ databases">
        <title>A multi-omics perspective on studying reproductive biology in Daphnia sinensis.</title>
        <authorList>
            <person name="Jia J."/>
        </authorList>
    </citation>
    <scope>NUCLEOTIDE SEQUENCE [LARGE SCALE GENOMIC DNA]</scope>
    <source>
        <strain evidence="6 7">WSL</strain>
    </source>
</reference>
<evidence type="ECO:0000256" key="2">
    <source>
        <dbReference type="ARBA" id="ARBA00010511"/>
    </source>
</evidence>
<comment type="similarity">
    <text evidence="2">Belongs to the RIX1/PELP1 family.</text>
</comment>
<feature type="region of interest" description="Disordered" evidence="4">
    <location>
        <begin position="738"/>
        <end position="782"/>
    </location>
</feature>
<dbReference type="Proteomes" id="UP000820818">
    <property type="component" value="Linkage Group LG3"/>
</dbReference>
<evidence type="ECO:0000313" key="7">
    <source>
        <dbReference type="Proteomes" id="UP000820818"/>
    </source>
</evidence>
<evidence type="ECO:0000259" key="5">
    <source>
        <dbReference type="Pfam" id="PF08167"/>
    </source>
</evidence>
<dbReference type="Gene3D" id="1.25.10.10">
    <property type="entry name" value="Leucine-rich Repeat Variant"/>
    <property type="match status" value="1"/>
</dbReference>
<evidence type="ECO:0000256" key="3">
    <source>
        <dbReference type="ARBA" id="ARBA00023242"/>
    </source>
</evidence>
<keyword evidence="7" id="KW-1185">Reference proteome</keyword>
<keyword evidence="3" id="KW-0539">Nucleus</keyword>
<feature type="compositionally biased region" description="Polar residues" evidence="4">
    <location>
        <begin position="702"/>
        <end position="711"/>
    </location>
</feature>
<dbReference type="AlphaFoldDB" id="A0AAD5LFD2"/>
<dbReference type="EMBL" id="WJBH02000003">
    <property type="protein sequence ID" value="KAI9560945.1"/>
    <property type="molecule type" value="Genomic_DNA"/>
</dbReference>
<organism evidence="6 7">
    <name type="scientific">Daphnia sinensis</name>
    <dbReference type="NCBI Taxonomy" id="1820382"/>
    <lineage>
        <taxon>Eukaryota</taxon>
        <taxon>Metazoa</taxon>
        <taxon>Ecdysozoa</taxon>
        <taxon>Arthropoda</taxon>
        <taxon>Crustacea</taxon>
        <taxon>Branchiopoda</taxon>
        <taxon>Diplostraca</taxon>
        <taxon>Cladocera</taxon>
        <taxon>Anomopoda</taxon>
        <taxon>Daphniidae</taxon>
        <taxon>Daphnia</taxon>
        <taxon>Daphnia similis group</taxon>
    </lineage>
</organism>
<dbReference type="PANTHER" id="PTHR34105:SF1">
    <property type="entry name" value="PROLINE-, GLUTAMIC ACID- AND LEUCINE-RICH PROTEIN 1"/>
    <property type="match status" value="1"/>
</dbReference>
<dbReference type="InterPro" id="IPR012583">
    <property type="entry name" value="RIX1_N"/>
</dbReference>
<feature type="region of interest" description="Disordered" evidence="4">
    <location>
        <begin position="687"/>
        <end position="711"/>
    </location>
</feature>